<sequence>MTENIIVQKVKETISGIEIGYFDTAKSYIYDEYFKYFDDDDRETKKYALFLFACMLGNWYSKSTFVFKPEKERLKYNIGKNENFYNFEDYLTSLLDHHQKVKQEFPYIFETIILYLILIEEEKGLTYEDWFPEINSQIFKELREKILIPNSNYVHDCHPIKYLFREVGIEPFFKDDFFD</sequence>
<dbReference type="AlphaFoldDB" id="A0AAX3X4C4"/>
<evidence type="ECO:0000313" key="1">
    <source>
        <dbReference type="EMBL" id="WHY53913.1"/>
    </source>
</evidence>
<accession>A0AAX3X4C4</accession>
<proteinExistence type="predicted"/>
<evidence type="ECO:0000313" key="2">
    <source>
        <dbReference type="Proteomes" id="UP001178322"/>
    </source>
</evidence>
<dbReference type="RefSeq" id="WP_283872443.1">
    <property type="nucleotide sequence ID" value="NZ_CP126101.1"/>
</dbReference>
<protein>
    <submittedName>
        <fullName evidence="1">Uncharacterized protein</fullName>
    </submittedName>
</protein>
<organism evidence="1 2">
    <name type="scientific">Lysinibacillus pakistanensis</name>
    <dbReference type="NCBI Taxonomy" id="759811"/>
    <lineage>
        <taxon>Bacteria</taxon>
        <taxon>Bacillati</taxon>
        <taxon>Bacillota</taxon>
        <taxon>Bacilli</taxon>
        <taxon>Bacillales</taxon>
        <taxon>Bacillaceae</taxon>
        <taxon>Lysinibacillus</taxon>
    </lineage>
</organism>
<dbReference type="Proteomes" id="UP001178322">
    <property type="component" value="Chromosome"/>
</dbReference>
<reference evidence="1" key="1">
    <citation type="submission" date="2023-05" db="EMBL/GenBank/DDBJ databases">
        <title>Comparative genomics of Bacillaceae isolates and their secondary metabolite potential.</title>
        <authorList>
            <person name="Song L."/>
            <person name="Nielsen L.J."/>
            <person name="Mohite O."/>
            <person name="Xu X."/>
            <person name="Weber T."/>
            <person name="Kovacs A.T."/>
        </authorList>
    </citation>
    <scope>NUCLEOTIDE SEQUENCE</scope>
    <source>
        <strain evidence="1">LY1</strain>
    </source>
</reference>
<name>A0AAX3X4C4_9BACI</name>
<dbReference type="EMBL" id="CP126101">
    <property type="protein sequence ID" value="WHY53913.1"/>
    <property type="molecule type" value="Genomic_DNA"/>
</dbReference>
<gene>
    <name evidence="1" type="ORF">QNH24_11945</name>
</gene>